<keyword evidence="6" id="KW-0695">RNA-directed DNA polymerase</keyword>
<proteinExistence type="predicted"/>
<dbReference type="EMBL" id="CP126658">
    <property type="protein sequence ID" value="WJZ98696.1"/>
    <property type="molecule type" value="Genomic_DNA"/>
</dbReference>
<dbReference type="PANTHER" id="PTHR48475">
    <property type="entry name" value="RIBONUCLEASE H"/>
    <property type="match status" value="1"/>
</dbReference>
<evidence type="ECO:0000256" key="2">
    <source>
        <dbReference type="ARBA" id="ARBA00022695"/>
    </source>
</evidence>
<evidence type="ECO:0000256" key="1">
    <source>
        <dbReference type="ARBA" id="ARBA00022679"/>
    </source>
</evidence>
<organism evidence="8 9">
    <name type="scientific">Vitis vinifera</name>
    <name type="common">Grape</name>
    <dbReference type="NCBI Taxonomy" id="29760"/>
    <lineage>
        <taxon>Eukaryota</taxon>
        <taxon>Viridiplantae</taxon>
        <taxon>Streptophyta</taxon>
        <taxon>Embryophyta</taxon>
        <taxon>Tracheophyta</taxon>
        <taxon>Spermatophyta</taxon>
        <taxon>Magnoliopsida</taxon>
        <taxon>eudicotyledons</taxon>
        <taxon>Gunneridae</taxon>
        <taxon>Pentapetalae</taxon>
        <taxon>rosids</taxon>
        <taxon>Vitales</taxon>
        <taxon>Vitaceae</taxon>
        <taxon>Viteae</taxon>
        <taxon>Vitis</taxon>
    </lineage>
</organism>
<keyword evidence="2" id="KW-0548">Nucleotidyltransferase</keyword>
<evidence type="ECO:0000256" key="3">
    <source>
        <dbReference type="ARBA" id="ARBA00022722"/>
    </source>
</evidence>
<evidence type="ECO:0000313" key="9">
    <source>
        <dbReference type="Proteomes" id="UP001227230"/>
    </source>
</evidence>
<keyword evidence="4" id="KW-0255">Endonuclease</keyword>
<reference evidence="8 9" key="1">
    <citation type="journal article" date="2023" name="Hortic Res">
        <title>The complete reference genome for grapevine (Vitis vinifera L.) genetics and breeding.</title>
        <authorList>
            <person name="Shi X."/>
            <person name="Cao S."/>
            <person name="Wang X."/>
            <person name="Huang S."/>
            <person name="Wang Y."/>
            <person name="Liu Z."/>
            <person name="Liu W."/>
            <person name="Leng X."/>
            <person name="Peng Y."/>
            <person name="Wang N."/>
            <person name="Wang Y."/>
            <person name="Ma Z."/>
            <person name="Xu X."/>
            <person name="Zhang F."/>
            <person name="Xue H."/>
            <person name="Zhong H."/>
            <person name="Wang Y."/>
            <person name="Zhang K."/>
            <person name="Velt A."/>
            <person name="Avia K."/>
            <person name="Holtgrawe D."/>
            <person name="Grimplet J."/>
            <person name="Matus J.T."/>
            <person name="Ware D."/>
            <person name="Wu X."/>
            <person name="Wang H."/>
            <person name="Liu C."/>
            <person name="Fang Y."/>
            <person name="Rustenholz C."/>
            <person name="Cheng Z."/>
            <person name="Xiao H."/>
            <person name="Zhou Y."/>
        </authorList>
    </citation>
    <scope>NUCLEOTIDE SEQUENCE [LARGE SCALE GENOMIC DNA]</scope>
    <source>
        <strain evidence="9">cv. Pinot noir / PN40024</strain>
        <tissue evidence="8">Leaf</tissue>
    </source>
</reference>
<sequence length="99" mass="11180">MYNAVSKLAVNAVLLKLGLNGSQLPVYYVGKAMLPANQNYTMLENMSLALQMASKKLHPYFQAYQVNVLTNVPLRAILPRLELSRRLIKWVVELSEFGL</sequence>
<keyword evidence="5" id="KW-0378">Hydrolase</keyword>
<accession>A0ABY9CVW0</accession>
<keyword evidence="9" id="KW-1185">Reference proteome</keyword>
<dbReference type="Proteomes" id="UP001227230">
    <property type="component" value="Chromosome 11"/>
</dbReference>
<dbReference type="InterPro" id="IPR043502">
    <property type="entry name" value="DNA/RNA_pol_sf"/>
</dbReference>
<protein>
    <recommendedName>
        <fullName evidence="7">Reverse transcriptase RNase H-like domain-containing protein</fullName>
    </recommendedName>
</protein>
<name>A0ABY9CVW0_VITVI</name>
<feature type="domain" description="Reverse transcriptase RNase H-like" evidence="7">
    <location>
        <begin position="5"/>
        <end position="97"/>
    </location>
</feature>
<evidence type="ECO:0000256" key="6">
    <source>
        <dbReference type="ARBA" id="ARBA00022918"/>
    </source>
</evidence>
<dbReference type="SUPFAM" id="SSF56672">
    <property type="entry name" value="DNA/RNA polymerases"/>
    <property type="match status" value="1"/>
</dbReference>
<evidence type="ECO:0000256" key="5">
    <source>
        <dbReference type="ARBA" id="ARBA00022801"/>
    </source>
</evidence>
<gene>
    <name evidence="8" type="ORF">VitviT2T_017206</name>
</gene>
<keyword evidence="3" id="KW-0540">Nuclease</keyword>
<dbReference type="InterPro" id="IPR041373">
    <property type="entry name" value="RT_RNaseH"/>
</dbReference>
<keyword evidence="1" id="KW-0808">Transferase</keyword>
<dbReference type="PANTHER" id="PTHR48475:SF2">
    <property type="entry name" value="RIBONUCLEASE H"/>
    <property type="match status" value="1"/>
</dbReference>
<evidence type="ECO:0000256" key="4">
    <source>
        <dbReference type="ARBA" id="ARBA00022759"/>
    </source>
</evidence>
<dbReference type="Pfam" id="PF17917">
    <property type="entry name" value="RT_RNaseH"/>
    <property type="match status" value="1"/>
</dbReference>
<evidence type="ECO:0000259" key="7">
    <source>
        <dbReference type="Pfam" id="PF17917"/>
    </source>
</evidence>
<evidence type="ECO:0000313" key="8">
    <source>
        <dbReference type="EMBL" id="WJZ98696.1"/>
    </source>
</evidence>